<evidence type="ECO:0000256" key="1">
    <source>
        <dbReference type="SAM" id="MobiDB-lite"/>
    </source>
</evidence>
<feature type="compositionally biased region" description="Polar residues" evidence="1">
    <location>
        <begin position="11"/>
        <end position="27"/>
    </location>
</feature>
<proteinExistence type="predicted"/>
<feature type="domain" description="OTU" evidence="2">
    <location>
        <begin position="74"/>
        <end position="189"/>
    </location>
</feature>
<gene>
    <name evidence="3" type="ORF">C361_06909</name>
</gene>
<name>A0A854Q9L0_CRYNE</name>
<dbReference type="AlphaFoldDB" id="A0A854Q9L0"/>
<evidence type="ECO:0000313" key="3">
    <source>
        <dbReference type="EMBL" id="OXG10215.1"/>
    </source>
</evidence>
<evidence type="ECO:0000259" key="2">
    <source>
        <dbReference type="Pfam" id="PF02338"/>
    </source>
</evidence>
<protein>
    <recommendedName>
        <fullName evidence="2">OTU domain-containing protein</fullName>
    </recommendedName>
</protein>
<feature type="region of interest" description="Disordered" evidence="1">
    <location>
        <begin position="1"/>
        <end position="45"/>
    </location>
</feature>
<reference evidence="3 4" key="1">
    <citation type="submission" date="2017-06" db="EMBL/GenBank/DDBJ databases">
        <title>Global population genomics of the pathogenic fungus Cryptococcus neoformans var. grubii.</title>
        <authorList>
            <person name="Cuomo C."/>
            <person name="Litvintseva A."/>
            <person name="Chen Y."/>
            <person name="Young S."/>
            <person name="Zeng Q."/>
            <person name="Chapman S."/>
            <person name="Gujja S."/>
            <person name="Saif S."/>
            <person name="Birren B."/>
        </authorList>
    </citation>
    <scope>NUCLEOTIDE SEQUENCE [LARGE SCALE GENOMIC DNA]</scope>
    <source>
        <strain evidence="3 4">Tu259-1</strain>
    </source>
</reference>
<dbReference type="Pfam" id="PF02338">
    <property type="entry name" value="OTU"/>
    <property type="match status" value="1"/>
</dbReference>
<accession>A0A854Q9L0</accession>
<dbReference type="InterPro" id="IPR038765">
    <property type="entry name" value="Papain-like_cys_pep_sf"/>
</dbReference>
<dbReference type="SUPFAM" id="SSF54001">
    <property type="entry name" value="Cysteine proteinases"/>
    <property type="match status" value="1"/>
</dbReference>
<dbReference type="InterPro" id="IPR003323">
    <property type="entry name" value="OTU_dom"/>
</dbReference>
<evidence type="ECO:0000313" key="4">
    <source>
        <dbReference type="Proteomes" id="UP000199727"/>
    </source>
</evidence>
<organism evidence="3 4">
    <name type="scientific">Cryptococcus neoformans Tu259-1</name>
    <dbReference type="NCBI Taxonomy" id="1230072"/>
    <lineage>
        <taxon>Eukaryota</taxon>
        <taxon>Fungi</taxon>
        <taxon>Dikarya</taxon>
        <taxon>Basidiomycota</taxon>
        <taxon>Agaricomycotina</taxon>
        <taxon>Tremellomycetes</taxon>
        <taxon>Tremellales</taxon>
        <taxon>Cryptococcaceae</taxon>
        <taxon>Cryptococcus</taxon>
        <taxon>Cryptococcus neoformans species complex</taxon>
    </lineage>
</organism>
<dbReference type="Gene3D" id="3.90.70.80">
    <property type="match status" value="1"/>
</dbReference>
<dbReference type="Proteomes" id="UP000199727">
    <property type="component" value="Unassembled WGS sequence"/>
</dbReference>
<dbReference type="CDD" id="cd22744">
    <property type="entry name" value="OTU"/>
    <property type="match status" value="1"/>
</dbReference>
<comment type="caution">
    <text evidence="3">The sequence shown here is derived from an EMBL/GenBank/DDBJ whole genome shotgun (WGS) entry which is preliminary data.</text>
</comment>
<sequence length="195" mass="22340">MCFPGLYEDSGTATPLQQQFPEQSSPTRQRDTPDNLRFPNTPSNLRPIQFPYTQADIVPIPGYPGWGRTNWTIGDGNCQFRAFAKALGNDRTSHQEVRRRVAQAMVQWPWRDFISHNYVSQQELEEDARRLAQDREWGNSTSLWLMGALWEVSIAVLHIDAHGSLSWLMGYSGLDDAYLCLAFINGNHYENLLHL</sequence>
<dbReference type="EMBL" id="AMKT01000113">
    <property type="protein sequence ID" value="OXG10215.1"/>
    <property type="molecule type" value="Genomic_DNA"/>
</dbReference>